<name>A0A5N6NRI0_9ASTR</name>
<sequence length="78" mass="8843">MVVVRQSEERIPLRTWIRTSAERKSLGAWGRHAEMRVVGDRRSPIAGSEDVGDASDPREKSIGSQCTTREINRIPPYH</sequence>
<evidence type="ECO:0000313" key="2">
    <source>
        <dbReference type="EMBL" id="KAD5317372.1"/>
    </source>
</evidence>
<evidence type="ECO:0000313" key="3">
    <source>
        <dbReference type="Proteomes" id="UP000326396"/>
    </source>
</evidence>
<dbReference type="Proteomes" id="UP000326396">
    <property type="component" value="Linkage Group LG17"/>
</dbReference>
<organism evidence="2 3">
    <name type="scientific">Mikania micrantha</name>
    <name type="common">bitter vine</name>
    <dbReference type="NCBI Taxonomy" id="192012"/>
    <lineage>
        <taxon>Eukaryota</taxon>
        <taxon>Viridiplantae</taxon>
        <taxon>Streptophyta</taxon>
        <taxon>Embryophyta</taxon>
        <taxon>Tracheophyta</taxon>
        <taxon>Spermatophyta</taxon>
        <taxon>Magnoliopsida</taxon>
        <taxon>eudicotyledons</taxon>
        <taxon>Gunneridae</taxon>
        <taxon>Pentapetalae</taxon>
        <taxon>asterids</taxon>
        <taxon>campanulids</taxon>
        <taxon>Asterales</taxon>
        <taxon>Asteraceae</taxon>
        <taxon>Asteroideae</taxon>
        <taxon>Heliantheae alliance</taxon>
        <taxon>Eupatorieae</taxon>
        <taxon>Mikania</taxon>
    </lineage>
</organism>
<evidence type="ECO:0000256" key="1">
    <source>
        <dbReference type="SAM" id="MobiDB-lite"/>
    </source>
</evidence>
<accession>A0A5N6NRI0</accession>
<reference evidence="2 3" key="1">
    <citation type="submission" date="2019-05" db="EMBL/GenBank/DDBJ databases">
        <title>Mikania micrantha, genome provides insights into the molecular mechanism of rapid growth.</title>
        <authorList>
            <person name="Liu B."/>
        </authorList>
    </citation>
    <scope>NUCLEOTIDE SEQUENCE [LARGE SCALE GENOMIC DNA]</scope>
    <source>
        <strain evidence="2">NLD-2019</strain>
        <tissue evidence="2">Leaf</tissue>
    </source>
</reference>
<protein>
    <submittedName>
        <fullName evidence="2">Uncharacterized protein</fullName>
    </submittedName>
</protein>
<keyword evidence="3" id="KW-1185">Reference proteome</keyword>
<gene>
    <name evidence="2" type="ORF">E3N88_17318</name>
</gene>
<feature type="region of interest" description="Disordered" evidence="1">
    <location>
        <begin position="40"/>
        <end position="78"/>
    </location>
</feature>
<proteinExistence type="predicted"/>
<comment type="caution">
    <text evidence="2">The sequence shown here is derived from an EMBL/GenBank/DDBJ whole genome shotgun (WGS) entry which is preliminary data.</text>
</comment>
<dbReference type="EMBL" id="SZYD01000009">
    <property type="protein sequence ID" value="KAD5317372.1"/>
    <property type="molecule type" value="Genomic_DNA"/>
</dbReference>
<dbReference type="AlphaFoldDB" id="A0A5N6NRI0"/>